<gene>
    <name evidence="4" type="ORF">SAMN05216464_110272</name>
</gene>
<dbReference type="Pfam" id="PF20736">
    <property type="entry name" value="Glyco_hydro127M"/>
    <property type="match status" value="1"/>
</dbReference>
<dbReference type="InterPro" id="IPR049049">
    <property type="entry name" value="Beta-AFase-like_GH127_C"/>
</dbReference>
<dbReference type="InterPro" id="IPR049046">
    <property type="entry name" value="Beta-AFase-like_GH127_middle"/>
</dbReference>
<dbReference type="PANTHER" id="PTHR43465">
    <property type="entry name" value="DUF1680 DOMAIN PROTEIN (AFU_ORTHOLOGUE AFUA_1G08910)"/>
    <property type="match status" value="1"/>
</dbReference>
<dbReference type="RefSeq" id="WP_091152258.1">
    <property type="nucleotide sequence ID" value="NZ_FNAI01000010.1"/>
</dbReference>
<dbReference type="AlphaFoldDB" id="A0A1G7GSB4"/>
<sequence length="675" mass="74880">MKLKSTIKILLTGTIAIAVGNKVAIAQQLTPVDIKNVVINDTFWSPKLNTLHTVTVYDVLDKLEGKYQPDRDDLIQEKEKTGRTRDAFLNFDRVAQEKTSTGESDGPPWCDGLVYESIRGAADLLVARPDKKLEQKLDGYIDRIAAAQAADPEGYINTYTTLNRPSQRWGTNGGDDRWQHDLYNAGMLVDAGVHYYNATGKTKLLQVAVKMADYMCKVMGDAPKLNVIPGHAGPEEAFFKLYLLFKGQPALADKIHAPVTTDAYLSLAKYWIEHRGFPADADGSRKRQVYGSYNQDDQSVFTQQTIEGHAVRATLLGTAIAAIGAYDNDDRYIQTANRYWDNMVGKRTFITGGQGAIADDEKFGKDYYLPQSAYLETCASIGAAFFSERMNELQANGKYMDEFERALYNNILSGVSLDGSHYNYENSLISTNHPRWVWHSCPCCPPMILKMAGALPGFIYATDKQKGIYVNLFIGSTARIGKGANLVNISQHTGYPWNGSIQLNVDPVTASNFSIRVRIPGWATGKENPYDLYSSKSTGQVKLSVNEKAINVHIENGYAVISRKWHKGDKIMLTIPMQPRVVEPNSQVAELNNKLAIAAGPLVYAFEANDNPQLTGSTLANNETLQLQPKPGLLKGINVIQITSPDKRQTLTAIPFYAIGNRDKSNYQVWMNKAQ</sequence>
<dbReference type="InterPro" id="IPR008928">
    <property type="entry name" value="6-hairpin_glycosidase_sf"/>
</dbReference>
<feature type="domain" description="Non-reducing end beta-L-arabinofuranosidase-like GH127 catalytic" evidence="1">
    <location>
        <begin position="36"/>
        <end position="452"/>
    </location>
</feature>
<dbReference type="InterPro" id="IPR049174">
    <property type="entry name" value="Beta-AFase-like"/>
</dbReference>
<proteinExistence type="predicted"/>
<organism evidence="4 5">
    <name type="scientific">Mucilaginibacter pineti</name>
    <dbReference type="NCBI Taxonomy" id="1391627"/>
    <lineage>
        <taxon>Bacteria</taxon>
        <taxon>Pseudomonadati</taxon>
        <taxon>Bacteroidota</taxon>
        <taxon>Sphingobacteriia</taxon>
        <taxon>Sphingobacteriales</taxon>
        <taxon>Sphingobacteriaceae</taxon>
        <taxon>Mucilaginibacter</taxon>
    </lineage>
</organism>
<evidence type="ECO:0000313" key="4">
    <source>
        <dbReference type="EMBL" id="SDE91042.1"/>
    </source>
</evidence>
<accession>A0A1G7GSB4</accession>
<dbReference type="EMBL" id="FNAI01000010">
    <property type="protein sequence ID" value="SDE91042.1"/>
    <property type="molecule type" value="Genomic_DNA"/>
</dbReference>
<dbReference type="Pfam" id="PF07944">
    <property type="entry name" value="Beta-AFase-like_GH127_cat"/>
    <property type="match status" value="1"/>
</dbReference>
<keyword evidence="5" id="KW-1185">Reference proteome</keyword>
<reference evidence="4 5" key="1">
    <citation type="submission" date="2016-10" db="EMBL/GenBank/DDBJ databases">
        <authorList>
            <person name="de Groot N.N."/>
        </authorList>
    </citation>
    <scope>NUCLEOTIDE SEQUENCE [LARGE SCALE GENOMIC DNA]</scope>
    <source>
        <strain evidence="4 5">47C3B</strain>
    </source>
</reference>
<dbReference type="Pfam" id="PF20737">
    <property type="entry name" value="Glyco_hydro127C"/>
    <property type="match status" value="1"/>
</dbReference>
<evidence type="ECO:0000259" key="2">
    <source>
        <dbReference type="Pfam" id="PF20736"/>
    </source>
</evidence>
<dbReference type="OrthoDB" id="9757939at2"/>
<evidence type="ECO:0000259" key="1">
    <source>
        <dbReference type="Pfam" id="PF07944"/>
    </source>
</evidence>
<name>A0A1G7GSB4_9SPHI</name>
<feature type="domain" description="Non-reducing end beta-L-arabinofuranosidase-like GH127 middle" evidence="2">
    <location>
        <begin position="467"/>
        <end position="577"/>
    </location>
</feature>
<dbReference type="PANTHER" id="PTHR43465:SF2">
    <property type="entry name" value="DUF1680 DOMAIN PROTEIN (AFU_ORTHOLOGUE AFUA_1G08910)"/>
    <property type="match status" value="1"/>
</dbReference>
<dbReference type="Gene3D" id="1.50.10.20">
    <property type="match status" value="1"/>
</dbReference>
<evidence type="ECO:0000259" key="3">
    <source>
        <dbReference type="Pfam" id="PF20737"/>
    </source>
</evidence>
<dbReference type="InterPro" id="IPR012878">
    <property type="entry name" value="Beta-AFase-like_GH127_cat"/>
</dbReference>
<evidence type="ECO:0000313" key="5">
    <source>
        <dbReference type="Proteomes" id="UP000199072"/>
    </source>
</evidence>
<dbReference type="GO" id="GO:0005975">
    <property type="term" value="P:carbohydrate metabolic process"/>
    <property type="evidence" value="ECO:0007669"/>
    <property type="project" value="InterPro"/>
</dbReference>
<dbReference type="SUPFAM" id="SSF48208">
    <property type="entry name" value="Six-hairpin glycosidases"/>
    <property type="match status" value="1"/>
</dbReference>
<protein>
    <submittedName>
        <fullName evidence="4">DUF1680 family protein</fullName>
    </submittedName>
</protein>
<feature type="domain" description="Non-reducing end beta-L-arabinofuranosidase-like GH127 C-terminal" evidence="3">
    <location>
        <begin position="579"/>
        <end position="672"/>
    </location>
</feature>
<dbReference type="Proteomes" id="UP000199072">
    <property type="component" value="Unassembled WGS sequence"/>
</dbReference>
<dbReference type="STRING" id="1391627.SAMN05216464_110272"/>